<reference evidence="2" key="1">
    <citation type="journal article" date="2015" name="Nature">
        <title>Complex archaea that bridge the gap between prokaryotes and eukaryotes.</title>
        <authorList>
            <person name="Spang A."/>
            <person name="Saw J.H."/>
            <person name="Jorgensen S.L."/>
            <person name="Zaremba-Niedzwiedzka K."/>
            <person name="Martijn J."/>
            <person name="Lind A.E."/>
            <person name="van Eijk R."/>
            <person name="Schleper C."/>
            <person name="Guy L."/>
            <person name="Ettema T.J."/>
        </authorList>
    </citation>
    <scope>NUCLEOTIDE SEQUENCE</scope>
</reference>
<feature type="compositionally biased region" description="Basic and acidic residues" evidence="1">
    <location>
        <begin position="33"/>
        <end position="43"/>
    </location>
</feature>
<comment type="caution">
    <text evidence="2">The sequence shown here is derived from an EMBL/GenBank/DDBJ whole genome shotgun (WGS) entry which is preliminary data.</text>
</comment>
<evidence type="ECO:0000313" key="2">
    <source>
        <dbReference type="EMBL" id="KKN08144.1"/>
    </source>
</evidence>
<evidence type="ECO:0000256" key="1">
    <source>
        <dbReference type="SAM" id="MobiDB-lite"/>
    </source>
</evidence>
<name>A0A0F9MR49_9ZZZZ</name>
<sequence length="191" mass="21187">MKKETADSICGNTRPDQPCKPIVVGFPPINEDGFIKSHPERPTQLHSNKRGREDCADCPYPERSCDECISGARSVSSKSPEPAGEFVAKWRELYKRRTNMGDDVTLSWTDILKALACIERLGNERLVEVGQLKLDIISLQNKLAEARKALKKHGQHIHCDCCAILVESKGKGRGRYPAPCNCGLDQALKGE</sequence>
<proteinExistence type="predicted"/>
<dbReference type="EMBL" id="LAZR01004488">
    <property type="protein sequence ID" value="KKN08144.1"/>
    <property type="molecule type" value="Genomic_DNA"/>
</dbReference>
<dbReference type="AlphaFoldDB" id="A0A0F9MR49"/>
<feature type="region of interest" description="Disordered" evidence="1">
    <location>
        <begin position="31"/>
        <end position="52"/>
    </location>
</feature>
<gene>
    <name evidence="2" type="ORF">LCGC14_1059560</name>
</gene>
<organism evidence="2">
    <name type="scientific">marine sediment metagenome</name>
    <dbReference type="NCBI Taxonomy" id="412755"/>
    <lineage>
        <taxon>unclassified sequences</taxon>
        <taxon>metagenomes</taxon>
        <taxon>ecological metagenomes</taxon>
    </lineage>
</organism>
<protein>
    <submittedName>
        <fullName evidence="2">Uncharacterized protein</fullName>
    </submittedName>
</protein>
<accession>A0A0F9MR49</accession>